<dbReference type="InterPro" id="IPR004090">
    <property type="entry name" value="Chemotax_Me-accpt_rcpt"/>
</dbReference>
<dbReference type="PANTHER" id="PTHR43531">
    <property type="entry name" value="PROTEIN ICFG"/>
    <property type="match status" value="1"/>
</dbReference>
<proteinExistence type="inferred from homology"/>
<dbReference type="PANTHER" id="PTHR43531:SF14">
    <property type="entry name" value="METHYL-ACCEPTING CHEMOTAXIS PROTEIN I-RELATED"/>
    <property type="match status" value="1"/>
</dbReference>
<feature type="domain" description="HAMP" evidence="6">
    <location>
        <begin position="213"/>
        <end position="265"/>
    </location>
</feature>
<dbReference type="InterPro" id="IPR003660">
    <property type="entry name" value="HAMP_dom"/>
</dbReference>
<evidence type="ECO:0000259" key="5">
    <source>
        <dbReference type="PROSITE" id="PS50111"/>
    </source>
</evidence>
<dbReference type="CDD" id="cd06225">
    <property type="entry name" value="HAMP"/>
    <property type="match status" value="1"/>
</dbReference>
<dbReference type="RefSeq" id="WP_173129470.1">
    <property type="nucleotide sequence ID" value="NZ_JABRWJ010000008.1"/>
</dbReference>
<evidence type="ECO:0000256" key="4">
    <source>
        <dbReference type="SAM" id="Coils"/>
    </source>
</evidence>
<accession>A0ABX2EP54</accession>
<dbReference type="EMBL" id="JABRWJ010000008">
    <property type="protein sequence ID" value="NRF70437.1"/>
    <property type="molecule type" value="Genomic_DNA"/>
</dbReference>
<comment type="caution">
    <text evidence="7">The sequence shown here is derived from an EMBL/GenBank/DDBJ whole genome shotgun (WGS) entry which is preliminary data.</text>
</comment>
<evidence type="ECO:0000256" key="1">
    <source>
        <dbReference type="ARBA" id="ARBA00022481"/>
    </source>
</evidence>
<name>A0ABX2EP54_9BURK</name>
<dbReference type="Pfam" id="PF00672">
    <property type="entry name" value="HAMP"/>
    <property type="match status" value="1"/>
</dbReference>
<reference evidence="7 8" key="1">
    <citation type="submission" date="2020-05" db="EMBL/GenBank/DDBJ databases">
        <title>Aquincola sp. isolate from soil.</title>
        <authorList>
            <person name="Han J."/>
            <person name="Kim D.-U."/>
        </authorList>
    </citation>
    <scope>NUCLEOTIDE SEQUENCE [LARGE SCALE GENOMIC DNA]</scope>
    <source>
        <strain evidence="7 8">S2</strain>
    </source>
</reference>
<sequence>MESLRRISIRSRVNAAMGLTALTLGLLGGGGWLAVSRAQQDFAGFAQRHLPLVVAVNQAREALGQLHAFDETDVAINYSMPDLAQRSAEQGLALLARAEAPLRALTAADQAEAVERARQLLAAYRAQVEPVFKAAGAGQLPSTAAGKRALEGAKQRIAEAETLLGALGQQLDGATHALADGIAARNAASSRALAVLALLALALLLPLMWATLRSILQPLVRSREVAARIARGELSVDIHDSGRDETAALMRTLGEMQQSLRDMVSGIRATAGFVASASNEIAAGNLDLSQRTETTAAGLEAAASGMAVLNGQLMDSARNAQQAGQLAVQAAEATASGGQRVLAVAELMGGIATSSRRIAEIVDVVDGIARRTNILALNAGVEAARAGDQGRGFAVVAQEVRTLSLRVGESAQQIKALVDQAAHQVQQGTHQSQQAGQTMDQVVHTARAVSGAMRGVAESVSGQSREMARVNDAVMQLDKLTQQNSALVEQTAAAAGGLRDQAQRLEALVGAFKLPADA</sequence>
<gene>
    <name evidence="7" type="ORF">HLB44_25860</name>
</gene>
<keyword evidence="4" id="KW-0175">Coiled coil</keyword>
<protein>
    <submittedName>
        <fullName evidence="7">HAMP domain-containing protein</fullName>
    </submittedName>
</protein>
<evidence type="ECO:0000313" key="7">
    <source>
        <dbReference type="EMBL" id="NRF70437.1"/>
    </source>
</evidence>
<dbReference type="Gene3D" id="1.10.287.950">
    <property type="entry name" value="Methyl-accepting chemotaxis protein"/>
    <property type="match status" value="1"/>
</dbReference>
<keyword evidence="3" id="KW-0807">Transducer</keyword>
<dbReference type="Pfam" id="PF00015">
    <property type="entry name" value="MCPsignal"/>
    <property type="match status" value="1"/>
</dbReference>
<dbReference type="PROSITE" id="PS50885">
    <property type="entry name" value="HAMP"/>
    <property type="match status" value="1"/>
</dbReference>
<feature type="domain" description="Methyl-accepting transducer" evidence="5">
    <location>
        <begin position="270"/>
        <end position="499"/>
    </location>
</feature>
<keyword evidence="1" id="KW-0488">Methylation</keyword>
<evidence type="ECO:0000313" key="8">
    <source>
        <dbReference type="Proteomes" id="UP000737171"/>
    </source>
</evidence>
<dbReference type="InterPro" id="IPR004089">
    <property type="entry name" value="MCPsignal_dom"/>
</dbReference>
<dbReference type="SUPFAM" id="SSF58104">
    <property type="entry name" value="Methyl-accepting chemotaxis protein (MCP) signaling domain"/>
    <property type="match status" value="1"/>
</dbReference>
<dbReference type="InterPro" id="IPR051310">
    <property type="entry name" value="MCP_chemotaxis"/>
</dbReference>
<dbReference type="PRINTS" id="PR00260">
    <property type="entry name" value="CHEMTRNSDUCR"/>
</dbReference>
<evidence type="ECO:0000259" key="6">
    <source>
        <dbReference type="PROSITE" id="PS50885"/>
    </source>
</evidence>
<dbReference type="SMART" id="SM00304">
    <property type="entry name" value="HAMP"/>
    <property type="match status" value="1"/>
</dbReference>
<evidence type="ECO:0000256" key="3">
    <source>
        <dbReference type="PROSITE-ProRule" id="PRU00284"/>
    </source>
</evidence>
<comment type="similarity">
    <text evidence="2">Belongs to the methyl-accepting chemotaxis (MCP) protein family.</text>
</comment>
<feature type="coiled-coil region" evidence="4">
    <location>
        <begin position="107"/>
        <end position="170"/>
    </location>
</feature>
<dbReference type="Proteomes" id="UP000737171">
    <property type="component" value="Unassembled WGS sequence"/>
</dbReference>
<evidence type="ECO:0000256" key="2">
    <source>
        <dbReference type="ARBA" id="ARBA00029447"/>
    </source>
</evidence>
<dbReference type="SMART" id="SM00283">
    <property type="entry name" value="MA"/>
    <property type="match status" value="1"/>
</dbReference>
<dbReference type="PROSITE" id="PS50111">
    <property type="entry name" value="CHEMOTAXIS_TRANSDUC_2"/>
    <property type="match status" value="1"/>
</dbReference>
<keyword evidence="8" id="KW-1185">Reference proteome</keyword>
<organism evidence="7 8">
    <name type="scientific">Pseudaquabacterium terrae</name>
    <dbReference type="NCBI Taxonomy" id="2732868"/>
    <lineage>
        <taxon>Bacteria</taxon>
        <taxon>Pseudomonadati</taxon>
        <taxon>Pseudomonadota</taxon>
        <taxon>Betaproteobacteria</taxon>
        <taxon>Burkholderiales</taxon>
        <taxon>Sphaerotilaceae</taxon>
        <taxon>Pseudaquabacterium</taxon>
    </lineage>
</organism>